<keyword evidence="1" id="KW-0539">Nucleus</keyword>
<dbReference type="SMART" id="SM00066">
    <property type="entry name" value="GAL4"/>
    <property type="match status" value="1"/>
</dbReference>
<evidence type="ECO:0000259" key="2">
    <source>
        <dbReference type="PROSITE" id="PS50048"/>
    </source>
</evidence>
<name>A0A7J6IPJ8_COLFN</name>
<evidence type="ECO:0000313" key="3">
    <source>
        <dbReference type="EMBL" id="KAF4478845.1"/>
    </source>
</evidence>
<sequence length="346" mass="37910">MPLPPRNRQACDRCHNQKLRCPKQAGSAVCARCSKASVACVYSPAGPRPTTQDFAILEAPLVAETSALDWEPFSFDQLLTSQPISQLNIPLSEDSGEAQLDPRARCFEQLSAMMLKLNEASNGLPPVSKLHVAASDLNLFCTQVNESYGLRRSLELMLGQTQQLIELYPEAIRLAVAYDAAPECILPNCVHTFKCHADFGSDPFEAADRSSSVDFTLLNQLISCHYRLHDITELIFSHAQVCFKISAASAEYDGVENHRFDIPELRIGSFTLSPGSSPSVMSAILVDLQSSLARCIPKIQASLEGRAGRECQVLSLQCDMLKERADSIVDRLTKLRAAVIEAGIIT</sequence>
<dbReference type="GeneID" id="43614652"/>
<dbReference type="InParanoid" id="A0A7J6IPJ8"/>
<dbReference type="GO" id="GO:0000981">
    <property type="term" value="F:DNA-binding transcription factor activity, RNA polymerase II-specific"/>
    <property type="evidence" value="ECO:0007669"/>
    <property type="project" value="InterPro"/>
</dbReference>
<dbReference type="AlphaFoldDB" id="A0A7J6IPJ8"/>
<evidence type="ECO:0000313" key="4">
    <source>
        <dbReference type="Proteomes" id="UP000011096"/>
    </source>
</evidence>
<dbReference type="GO" id="GO:0008270">
    <property type="term" value="F:zinc ion binding"/>
    <property type="evidence" value="ECO:0007669"/>
    <property type="project" value="InterPro"/>
</dbReference>
<evidence type="ECO:0000256" key="1">
    <source>
        <dbReference type="ARBA" id="ARBA00023242"/>
    </source>
</evidence>
<dbReference type="OrthoDB" id="2574141at2759"/>
<dbReference type="CDD" id="cd00067">
    <property type="entry name" value="GAL4"/>
    <property type="match status" value="1"/>
</dbReference>
<organism evidence="3 4">
    <name type="scientific">Colletotrichum fructicola (strain Nara gc5)</name>
    <name type="common">Anthracnose fungus</name>
    <name type="synonym">Colletotrichum gloeosporioides (strain Nara gc5)</name>
    <dbReference type="NCBI Taxonomy" id="1213859"/>
    <lineage>
        <taxon>Eukaryota</taxon>
        <taxon>Fungi</taxon>
        <taxon>Dikarya</taxon>
        <taxon>Ascomycota</taxon>
        <taxon>Pezizomycotina</taxon>
        <taxon>Sordariomycetes</taxon>
        <taxon>Hypocreomycetidae</taxon>
        <taxon>Glomerellales</taxon>
        <taxon>Glomerellaceae</taxon>
        <taxon>Colletotrichum</taxon>
        <taxon>Colletotrichum gloeosporioides species complex</taxon>
    </lineage>
</organism>
<dbReference type="EMBL" id="ANPB02000007">
    <property type="protein sequence ID" value="KAF4478845.1"/>
    <property type="molecule type" value="Genomic_DNA"/>
</dbReference>
<dbReference type="PROSITE" id="PS00463">
    <property type="entry name" value="ZN2_CY6_FUNGAL_1"/>
    <property type="match status" value="1"/>
</dbReference>
<comment type="caution">
    <text evidence="3">The sequence shown here is derived from an EMBL/GenBank/DDBJ whole genome shotgun (WGS) entry which is preliminary data.</text>
</comment>
<dbReference type="InterPro" id="IPR001138">
    <property type="entry name" value="Zn2Cys6_DnaBD"/>
</dbReference>
<reference evidence="3 4" key="2">
    <citation type="submission" date="2020-04" db="EMBL/GenBank/DDBJ databases">
        <title>Genome sequencing and assembly of multiple isolates from the Colletotrichum gloeosporioides species complex.</title>
        <authorList>
            <person name="Gan P."/>
            <person name="Shirasu K."/>
        </authorList>
    </citation>
    <scope>NUCLEOTIDE SEQUENCE [LARGE SCALE GENOMIC DNA]</scope>
    <source>
        <strain evidence="3 4">Nara gc5</strain>
    </source>
</reference>
<dbReference type="Gene3D" id="4.10.240.10">
    <property type="entry name" value="Zn(2)-C6 fungal-type DNA-binding domain"/>
    <property type="match status" value="1"/>
</dbReference>
<dbReference type="Pfam" id="PF00172">
    <property type="entry name" value="Zn_clus"/>
    <property type="match status" value="1"/>
</dbReference>
<proteinExistence type="predicted"/>
<gene>
    <name evidence="3" type="primary">ace2-0</name>
    <name evidence="3" type="ORF">CGGC5_v011818</name>
</gene>
<dbReference type="PROSITE" id="PS50048">
    <property type="entry name" value="ZN2_CY6_FUNGAL_2"/>
    <property type="match status" value="1"/>
</dbReference>
<feature type="domain" description="Zn(2)-C6 fungal-type" evidence="2">
    <location>
        <begin position="10"/>
        <end position="42"/>
    </location>
</feature>
<dbReference type="RefSeq" id="XP_031889905.1">
    <property type="nucleotide sequence ID" value="XM_032030587.1"/>
</dbReference>
<dbReference type="InterPro" id="IPR036864">
    <property type="entry name" value="Zn2-C6_fun-type_DNA-bd_sf"/>
</dbReference>
<dbReference type="Proteomes" id="UP000011096">
    <property type="component" value="Unassembled WGS sequence"/>
</dbReference>
<protein>
    <submittedName>
        <fullName evidence="3">Transcription factor ACEII</fullName>
    </submittedName>
</protein>
<keyword evidence="4" id="KW-1185">Reference proteome</keyword>
<dbReference type="SUPFAM" id="SSF57701">
    <property type="entry name" value="Zn2/Cys6 DNA-binding domain"/>
    <property type="match status" value="1"/>
</dbReference>
<reference evidence="3 4" key="1">
    <citation type="submission" date="2012-08" db="EMBL/GenBank/DDBJ databases">
        <authorList>
            <person name="Gan P.H.P."/>
            <person name="Ikeda K."/>
            <person name="Irieda H."/>
            <person name="Narusaka M."/>
            <person name="O'Connell R.J."/>
            <person name="Narusaka Y."/>
            <person name="Takano Y."/>
            <person name="Kubo Y."/>
            <person name="Shirasu K."/>
        </authorList>
    </citation>
    <scope>NUCLEOTIDE SEQUENCE [LARGE SCALE GENOMIC DNA]</scope>
    <source>
        <strain evidence="3 4">Nara gc5</strain>
    </source>
</reference>
<accession>A0A7J6IPJ8</accession>